<evidence type="ECO:0000313" key="1">
    <source>
        <dbReference type="EMBL" id="MBS9525786.1"/>
    </source>
</evidence>
<proteinExistence type="predicted"/>
<accession>A0AAP2G682</accession>
<protein>
    <submittedName>
        <fullName evidence="1">Uncharacterized protein</fullName>
    </submittedName>
</protein>
<name>A0AAP2G682_9BACT</name>
<comment type="caution">
    <text evidence="1">The sequence shown here is derived from an EMBL/GenBank/DDBJ whole genome shotgun (WGS) entry which is preliminary data.</text>
</comment>
<dbReference type="RefSeq" id="WP_213946646.1">
    <property type="nucleotide sequence ID" value="NZ_JAHBGI010000002.1"/>
</dbReference>
<dbReference type="AlphaFoldDB" id="A0AAP2G682"/>
<keyword evidence="2" id="KW-1185">Reference proteome</keyword>
<reference evidence="1 2" key="1">
    <citation type="submission" date="2021-05" db="EMBL/GenBank/DDBJ databases">
        <authorList>
            <person name="Zhang Z.D."/>
            <person name="Osman G."/>
        </authorList>
    </citation>
    <scope>NUCLEOTIDE SEQUENCE [LARGE SCALE GENOMIC DNA]</scope>
    <source>
        <strain evidence="1 2">KCTC 32217</strain>
    </source>
</reference>
<dbReference type="EMBL" id="JAHCMY010000019">
    <property type="protein sequence ID" value="MBS9525786.1"/>
    <property type="molecule type" value="Genomic_DNA"/>
</dbReference>
<evidence type="ECO:0000313" key="2">
    <source>
        <dbReference type="Proteomes" id="UP001319104"/>
    </source>
</evidence>
<organism evidence="1 2">
    <name type="scientific">Litoribacter ruber</name>
    <dbReference type="NCBI Taxonomy" id="702568"/>
    <lineage>
        <taxon>Bacteria</taxon>
        <taxon>Pseudomonadati</taxon>
        <taxon>Bacteroidota</taxon>
        <taxon>Cytophagia</taxon>
        <taxon>Cytophagales</taxon>
        <taxon>Cyclobacteriaceae</taxon>
        <taxon>Litoribacter</taxon>
    </lineage>
</organism>
<sequence length="89" mass="10033">MTQVKALILSNIHNSTIAFNGDVVHNQGVDYDELLALLLAYASHSRELYHLVNAEWDDEEAQVKELSRLLEEGRNLEGRVREIGGLPHP</sequence>
<gene>
    <name evidence="1" type="ORF">KI659_17330</name>
</gene>
<dbReference type="Proteomes" id="UP001319104">
    <property type="component" value="Unassembled WGS sequence"/>
</dbReference>